<evidence type="ECO:0008006" key="4">
    <source>
        <dbReference type="Google" id="ProtNLM"/>
    </source>
</evidence>
<sequence length="95" mass="10854">MPVIIYPVLHFALKLLCFSLIHLHARATFPSRSACLPTTIHSATATYFHHHSNPAESHFTYCTPSRLEKPLLTRLIPTSKPPPIHFKPSLYERHT</sequence>
<proteinExistence type="predicted"/>
<feature type="signal peptide" evidence="1">
    <location>
        <begin position="1"/>
        <end position="27"/>
    </location>
</feature>
<dbReference type="Proteomes" id="UP000822688">
    <property type="component" value="Chromosome V"/>
</dbReference>
<name>A0A8T0HMM3_CERPU</name>
<reference evidence="2" key="1">
    <citation type="submission" date="2020-06" db="EMBL/GenBank/DDBJ databases">
        <title>WGS assembly of Ceratodon purpureus strain R40.</title>
        <authorList>
            <person name="Carey S.B."/>
            <person name="Jenkins J."/>
            <person name="Shu S."/>
            <person name="Lovell J.T."/>
            <person name="Sreedasyam A."/>
            <person name="Maumus F."/>
            <person name="Tiley G.P."/>
            <person name="Fernandez-Pozo N."/>
            <person name="Barry K."/>
            <person name="Chen C."/>
            <person name="Wang M."/>
            <person name="Lipzen A."/>
            <person name="Daum C."/>
            <person name="Saski C.A."/>
            <person name="Payton A.C."/>
            <person name="Mcbreen J.C."/>
            <person name="Conrad R.E."/>
            <person name="Kollar L.M."/>
            <person name="Olsson S."/>
            <person name="Huttunen S."/>
            <person name="Landis J.B."/>
            <person name="Wickett N.J."/>
            <person name="Johnson M.G."/>
            <person name="Rensing S.A."/>
            <person name="Grimwood J."/>
            <person name="Schmutz J."/>
            <person name="Mcdaniel S.F."/>
        </authorList>
    </citation>
    <scope>NUCLEOTIDE SEQUENCE</scope>
    <source>
        <strain evidence="2">R40</strain>
    </source>
</reference>
<accession>A0A8T0HMM3</accession>
<evidence type="ECO:0000313" key="2">
    <source>
        <dbReference type="EMBL" id="KAG0572071.1"/>
    </source>
</evidence>
<organism evidence="2 3">
    <name type="scientific">Ceratodon purpureus</name>
    <name type="common">Fire moss</name>
    <name type="synonym">Dicranum purpureum</name>
    <dbReference type="NCBI Taxonomy" id="3225"/>
    <lineage>
        <taxon>Eukaryota</taxon>
        <taxon>Viridiplantae</taxon>
        <taxon>Streptophyta</taxon>
        <taxon>Embryophyta</taxon>
        <taxon>Bryophyta</taxon>
        <taxon>Bryophytina</taxon>
        <taxon>Bryopsida</taxon>
        <taxon>Dicranidae</taxon>
        <taxon>Pseudoditrichales</taxon>
        <taxon>Ditrichaceae</taxon>
        <taxon>Ceratodon</taxon>
    </lineage>
</organism>
<dbReference type="AlphaFoldDB" id="A0A8T0HMM3"/>
<dbReference type="EMBL" id="CM026426">
    <property type="protein sequence ID" value="KAG0572071.1"/>
    <property type="molecule type" value="Genomic_DNA"/>
</dbReference>
<gene>
    <name evidence="2" type="ORF">KC19_VG065500</name>
</gene>
<evidence type="ECO:0000256" key="1">
    <source>
        <dbReference type="SAM" id="SignalP"/>
    </source>
</evidence>
<feature type="chain" id="PRO_5035930492" description="Secreted protein" evidence="1">
    <location>
        <begin position="28"/>
        <end position="95"/>
    </location>
</feature>
<keyword evidence="3" id="KW-1185">Reference proteome</keyword>
<comment type="caution">
    <text evidence="2">The sequence shown here is derived from an EMBL/GenBank/DDBJ whole genome shotgun (WGS) entry which is preliminary data.</text>
</comment>
<protein>
    <recommendedName>
        <fullName evidence="4">Secreted protein</fullName>
    </recommendedName>
</protein>
<keyword evidence="1" id="KW-0732">Signal</keyword>
<evidence type="ECO:0000313" key="3">
    <source>
        <dbReference type="Proteomes" id="UP000822688"/>
    </source>
</evidence>